<sequence length="149" mass="16517">MSQSILDPQAFVFRGAALAYGMTDAQLKRAASKTRELARVAPGVYVRRPDRHLFPEEWHRLVALAVGSSVASAEAPTSVLSFQSAAAVHGLDLLAADFERVHFTNFAKLMREGQESSDVVIEEKIREDLLRSLGFEVVRWTWSAWSTVG</sequence>
<dbReference type="Proteomes" id="UP000550729">
    <property type="component" value="Unassembled WGS sequence"/>
</dbReference>
<comment type="caution">
    <text evidence="1">The sequence shown here is derived from an EMBL/GenBank/DDBJ whole genome shotgun (WGS) entry which is preliminary data.</text>
</comment>
<protein>
    <recommendedName>
        <fullName evidence="3">Transcriptional regulator, AbiEi antitoxin, Type IV TA system</fullName>
    </recommendedName>
</protein>
<evidence type="ECO:0000313" key="1">
    <source>
        <dbReference type="EMBL" id="NMN99976.1"/>
    </source>
</evidence>
<name>A0A848KPV4_9ACTN</name>
<reference evidence="1 2" key="1">
    <citation type="submission" date="2020-04" db="EMBL/GenBank/DDBJ databases">
        <title>Gordonia sp. nov. TBRC 11910.</title>
        <authorList>
            <person name="Suriyachadkun C."/>
        </authorList>
    </citation>
    <scope>NUCLEOTIDE SEQUENCE [LARGE SCALE GENOMIC DNA]</scope>
    <source>
        <strain evidence="1 2">TBRC 11910</strain>
    </source>
</reference>
<evidence type="ECO:0000313" key="2">
    <source>
        <dbReference type="Proteomes" id="UP000550729"/>
    </source>
</evidence>
<organism evidence="1 2">
    <name type="scientific">Gordonia asplenii</name>
    <dbReference type="NCBI Taxonomy" id="2725283"/>
    <lineage>
        <taxon>Bacteria</taxon>
        <taxon>Bacillati</taxon>
        <taxon>Actinomycetota</taxon>
        <taxon>Actinomycetes</taxon>
        <taxon>Mycobacteriales</taxon>
        <taxon>Gordoniaceae</taxon>
        <taxon>Gordonia</taxon>
    </lineage>
</organism>
<keyword evidence="2" id="KW-1185">Reference proteome</keyword>
<proteinExistence type="predicted"/>
<evidence type="ECO:0008006" key="3">
    <source>
        <dbReference type="Google" id="ProtNLM"/>
    </source>
</evidence>
<gene>
    <name evidence="1" type="ORF">HH308_01955</name>
</gene>
<dbReference type="RefSeq" id="WP_170192450.1">
    <property type="nucleotide sequence ID" value="NZ_JABBNB010000001.1"/>
</dbReference>
<dbReference type="AlphaFoldDB" id="A0A848KPV4"/>
<accession>A0A848KPV4</accession>
<dbReference type="EMBL" id="JABBNB010000001">
    <property type="protein sequence ID" value="NMN99976.1"/>
    <property type="molecule type" value="Genomic_DNA"/>
</dbReference>